<dbReference type="InterPro" id="IPR051948">
    <property type="entry name" value="Hsp70_co-chaperone_J-domain"/>
</dbReference>
<evidence type="ECO:0000256" key="4">
    <source>
        <dbReference type="ARBA" id="ARBA00045428"/>
    </source>
</evidence>
<dbReference type="InterPro" id="IPR036869">
    <property type="entry name" value="J_dom_sf"/>
</dbReference>
<dbReference type="GO" id="GO:0051087">
    <property type="term" value="F:protein-folding chaperone binding"/>
    <property type="evidence" value="ECO:0007669"/>
    <property type="project" value="TreeGrafter"/>
</dbReference>
<dbReference type="PROSITE" id="PS00636">
    <property type="entry name" value="DNAJ_1"/>
    <property type="match status" value="1"/>
</dbReference>
<protein>
    <recommendedName>
        <fullName evidence="2">DnaJ homolog subfamily B member 9</fullName>
    </recommendedName>
    <alternativeName>
        <fullName evidence="3">Endoplasmic reticulum DNA J domain-containing protein 4</fullName>
    </alternativeName>
</protein>
<dbReference type="GO" id="GO:0005783">
    <property type="term" value="C:endoplasmic reticulum"/>
    <property type="evidence" value="ECO:0007669"/>
    <property type="project" value="TreeGrafter"/>
</dbReference>
<dbReference type="GO" id="GO:0036503">
    <property type="term" value="P:ERAD pathway"/>
    <property type="evidence" value="ECO:0007669"/>
    <property type="project" value="TreeGrafter"/>
</dbReference>
<dbReference type="FunFam" id="1.10.287.110:FF:000034">
    <property type="entry name" value="Chaperone protein DnaJ"/>
    <property type="match status" value="1"/>
</dbReference>
<comment type="function">
    <text evidence="4">Co-chaperone for Hsp70 protein HSPA5/BiP that acts as a key repressor of the ERN1/IRE1-mediated unfolded protein response (UPR). J domain-containing co-chaperones stimulate the ATPase activity of Hsp70 proteins and are required for efficient substrate recognition by Hsp70 proteins. In the unstressed endoplasmic reticulum, interacts with the luminal region of ERN1/IRE1 and selectively recruits HSPA5/BiP: HSPA5/BiP disrupts the dimerization of the active ERN1/IRE1 luminal region, thereby inactivating ERN1/IRE1. Also involved in endoplasmic reticulum-associated degradation (ERAD) of misfolded proteins. Required for survival of B-cell progenitors and normal antibody production.</text>
</comment>
<reference evidence="8" key="2">
    <citation type="submission" date="2020-11" db="EMBL/GenBank/DDBJ databases">
        <authorList>
            <person name="McCartney M.A."/>
            <person name="Auch B."/>
            <person name="Kono T."/>
            <person name="Mallez S."/>
            <person name="Becker A."/>
            <person name="Gohl D.M."/>
            <person name="Silverstein K.A.T."/>
            <person name="Koren S."/>
            <person name="Bechman K.B."/>
            <person name="Herman A."/>
            <person name="Abrahante J.E."/>
            <person name="Garbe J."/>
        </authorList>
    </citation>
    <scope>NUCLEOTIDE SEQUENCE</scope>
    <source>
        <strain evidence="8">Duluth1</strain>
        <tissue evidence="8">Whole animal</tissue>
    </source>
</reference>
<gene>
    <name evidence="8" type="ORF">DPMN_118353</name>
</gene>
<dbReference type="PANTHER" id="PTHR44360">
    <property type="entry name" value="DNAJ HOMOLOG SUBFAMILY B MEMBER 9"/>
    <property type="match status" value="1"/>
</dbReference>
<comment type="caution">
    <text evidence="8">The sequence shown here is derived from an EMBL/GenBank/DDBJ whole genome shotgun (WGS) entry which is preliminary data.</text>
</comment>
<evidence type="ECO:0000259" key="7">
    <source>
        <dbReference type="PROSITE" id="PS50076"/>
    </source>
</evidence>
<dbReference type="InterPro" id="IPR018253">
    <property type="entry name" value="DnaJ_domain_CS"/>
</dbReference>
<evidence type="ECO:0000256" key="3">
    <source>
        <dbReference type="ARBA" id="ARBA00041533"/>
    </source>
</evidence>
<evidence type="ECO:0000313" key="8">
    <source>
        <dbReference type="EMBL" id="KAH3816830.1"/>
    </source>
</evidence>
<accession>A0A9D4JLU1</accession>
<dbReference type="SMART" id="SM00271">
    <property type="entry name" value="DnaJ"/>
    <property type="match status" value="1"/>
</dbReference>
<dbReference type="PROSITE" id="PS50076">
    <property type="entry name" value="DNAJ_2"/>
    <property type="match status" value="1"/>
</dbReference>
<reference evidence="8" key="1">
    <citation type="journal article" date="2019" name="bioRxiv">
        <title>The Genome of the Zebra Mussel, Dreissena polymorpha: A Resource for Invasive Species Research.</title>
        <authorList>
            <person name="McCartney M.A."/>
            <person name="Auch B."/>
            <person name="Kono T."/>
            <person name="Mallez S."/>
            <person name="Zhang Y."/>
            <person name="Obille A."/>
            <person name="Becker A."/>
            <person name="Abrahante J.E."/>
            <person name="Garbe J."/>
            <person name="Badalamenti J.P."/>
            <person name="Herman A."/>
            <person name="Mangelson H."/>
            <person name="Liachko I."/>
            <person name="Sullivan S."/>
            <person name="Sone E.D."/>
            <person name="Koren S."/>
            <person name="Silverstein K.A.T."/>
            <person name="Beckman K.B."/>
            <person name="Gohl D.M."/>
        </authorList>
    </citation>
    <scope>NUCLEOTIDE SEQUENCE</scope>
    <source>
        <strain evidence="8">Duluth1</strain>
        <tissue evidence="8">Whole animal</tissue>
    </source>
</reference>
<dbReference type="SUPFAM" id="SSF46565">
    <property type="entry name" value="Chaperone J-domain"/>
    <property type="match status" value="1"/>
</dbReference>
<dbReference type="Pfam" id="PF00226">
    <property type="entry name" value="DnaJ"/>
    <property type="match status" value="1"/>
</dbReference>
<dbReference type="EMBL" id="JAIWYP010000005">
    <property type="protein sequence ID" value="KAH3816830.1"/>
    <property type="molecule type" value="Genomic_DNA"/>
</dbReference>
<feature type="region of interest" description="Disordered" evidence="6">
    <location>
        <begin position="88"/>
        <end position="107"/>
    </location>
</feature>
<evidence type="ECO:0000256" key="5">
    <source>
        <dbReference type="ARBA" id="ARBA00046365"/>
    </source>
</evidence>
<evidence type="ECO:0000256" key="2">
    <source>
        <dbReference type="ARBA" id="ARBA00040158"/>
    </source>
</evidence>
<evidence type="ECO:0000313" key="9">
    <source>
        <dbReference type="Proteomes" id="UP000828390"/>
    </source>
</evidence>
<sequence length="258" mass="29942">MNYDQILLLSAMCCMFTIETYLVAGAKSRDYYEILGLKRNANEKEIKRAFRKLALKYHPDKNKDPDAEEQFREIAKAYEVLSDPEKRRQYDTFGDNSGQQGGSGGGQGGGFNFNFNDFFKGFDEAFKARHDHPNQHQQHHQNHNQHFQFHFGGNNGFNFDDLFDDDDDDFFNMDPFQNFDAFNFGFNGMNNFGQRHNHYTAEQNGHGDPHAEHMKKHMNNHANNVRHQNIKINTQGGRRCRTVTQRIGNTVTTRTECS</sequence>
<organism evidence="8 9">
    <name type="scientific">Dreissena polymorpha</name>
    <name type="common">Zebra mussel</name>
    <name type="synonym">Mytilus polymorpha</name>
    <dbReference type="NCBI Taxonomy" id="45954"/>
    <lineage>
        <taxon>Eukaryota</taxon>
        <taxon>Metazoa</taxon>
        <taxon>Spiralia</taxon>
        <taxon>Lophotrochozoa</taxon>
        <taxon>Mollusca</taxon>
        <taxon>Bivalvia</taxon>
        <taxon>Autobranchia</taxon>
        <taxon>Heteroconchia</taxon>
        <taxon>Euheterodonta</taxon>
        <taxon>Imparidentia</taxon>
        <taxon>Neoheterodontei</taxon>
        <taxon>Myida</taxon>
        <taxon>Dreissenoidea</taxon>
        <taxon>Dreissenidae</taxon>
        <taxon>Dreissena</taxon>
    </lineage>
</organism>
<name>A0A9D4JLU1_DREPO</name>
<dbReference type="PANTHER" id="PTHR44360:SF1">
    <property type="entry name" value="DNAJ HOMOLOG SUBFAMILY B MEMBER 9"/>
    <property type="match status" value="1"/>
</dbReference>
<dbReference type="CDD" id="cd06257">
    <property type="entry name" value="DnaJ"/>
    <property type="match status" value="1"/>
</dbReference>
<comment type="subunit">
    <text evidence="5">Interacts with HSPA5/BiP; interaction is direct. Interacts with ERN1/IRE1 (via the luminal region). Interacts with DERL1.</text>
</comment>
<dbReference type="AlphaFoldDB" id="A0A9D4JLU1"/>
<proteinExistence type="predicted"/>
<dbReference type="PRINTS" id="PR00625">
    <property type="entry name" value="JDOMAIN"/>
</dbReference>
<dbReference type="Gene3D" id="1.10.287.110">
    <property type="entry name" value="DnaJ domain"/>
    <property type="match status" value="1"/>
</dbReference>
<keyword evidence="9" id="KW-1185">Reference proteome</keyword>
<dbReference type="GO" id="GO:0051787">
    <property type="term" value="F:misfolded protein binding"/>
    <property type="evidence" value="ECO:0007669"/>
    <property type="project" value="TreeGrafter"/>
</dbReference>
<dbReference type="InterPro" id="IPR001623">
    <property type="entry name" value="DnaJ_domain"/>
</dbReference>
<evidence type="ECO:0000256" key="6">
    <source>
        <dbReference type="SAM" id="MobiDB-lite"/>
    </source>
</evidence>
<feature type="domain" description="J" evidence="7">
    <location>
        <begin position="30"/>
        <end position="94"/>
    </location>
</feature>
<dbReference type="Proteomes" id="UP000828390">
    <property type="component" value="Unassembled WGS sequence"/>
</dbReference>
<dbReference type="OrthoDB" id="10250354at2759"/>
<keyword evidence="1" id="KW-0143">Chaperone</keyword>
<evidence type="ECO:0000256" key="1">
    <source>
        <dbReference type="ARBA" id="ARBA00023186"/>
    </source>
</evidence>